<keyword evidence="2" id="KW-1185">Reference proteome</keyword>
<organism evidence="1 2">
    <name type="scientific">Tritrichomonas musculus</name>
    <dbReference type="NCBI Taxonomy" id="1915356"/>
    <lineage>
        <taxon>Eukaryota</taxon>
        <taxon>Metamonada</taxon>
        <taxon>Parabasalia</taxon>
        <taxon>Tritrichomonadida</taxon>
        <taxon>Tritrichomonadidae</taxon>
        <taxon>Tritrichomonas</taxon>
    </lineage>
</organism>
<evidence type="ECO:0008006" key="3">
    <source>
        <dbReference type="Google" id="ProtNLM"/>
    </source>
</evidence>
<sequence>MSSDTSRTHILPNYLDQLTEENIIKMFLDMKENYVPIWKHSSFVQQNFFDKLQGGFVRGLLQESDSIDLNHYPIEALIWAYSRDDQSDKTEATVIGALYDSSRKGKIIPRANLNVGNVKAADDIIDCYFSSLKRNLHRFQLENAVKQKVVYLIESKHGEVNNQILSFLADFYANHIFIHSYIMCGIARATYGLNASLHSSIVKYLKQNNISTQTFEQKDEGAQYGTIVTISNKKRLFVKAHQNYPYSGLGQCLSNNNSSSTINDSASHRTNTIKPVQSVNLKELFAYKVLEYTGFGPKSHFIINENLESGVYIGTEELSHFSTIKNIMLKNIKPYKDKFSKLAKTVLEDNFIANDEGDNMILMELTALDIVARSMLLCDFNQNNIGFLSCEGNDTVKIVDFMLPTTNSIYKMNQSFIGSKAFDEFSSNETLENIQNYPYFYSGIAYSFLIADTFTSYPNFLLQGAFKPKLGIVPNVSIQFKKQKKAFGSLALKKIGGYERLASIFSKAYEEICKLALENRHIFALDRGFIKSQIDEEEDNETILSPLIDLEQFKNTSLIHLKILCQFLKDEK</sequence>
<comment type="caution">
    <text evidence="1">The sequence shown here is derived from an EMBL/GenBank/DDBJ whole genome shotgun (WGS) entry which is preliminary data.</text>
</comment>
<dbReference type="Proteomes" id="UP001470230">
    <property type="component" value="Unassembled WGS sequence"/>
</dbReference>
<reference evidence="1 2" key="1">
    <citation type="submission" date="2024-04" db="EMBL/GenBank/DDBJ databases">
        <title>Tritrichomonas musculus Genome.</title>
        <authorList>
            <person name="Alves-Ferreira E."/>
            <person name="Grigg M."/>
            <person name="Lorenzi H."/>
            <person name="Galac M."/>
        </authorList>
    </citation>
    <scope>NUCLEOTIDE SEQUENCE [LARGE SCALE GENOMIC DNA]</scope>
    <source>
        <strain evidence="1 2">EAF2021</strain>
    </source>
</reference>
<gene>
    <name evidence="1" type="ORF">M9Y10_012865</name>
</gene>
<name>A0ABR2IEN8_9EUKA</name>
<protein>
    <recommendedName>
        <fullName evidence="3">Protein kinase domain-containing protein</fullName>
    </recommendedName>
</protein>
<accession>A0ABR2IEN8</accession>
<evidence type="ECO:0000313" key="1">
    <source>
        <dbReference type="EMBL" id="KAK8861170.1"/>
    </source>
</evidence>
<dbReference type="EMBL" id="JAPFFF010000018">
    <property type="protein sequence ID" value="KAK8861170.1"/>
    <property type="molecule type" value="Genomic_DNA"/>
</dbReference>
<proteinExistence type="predicted"/>
<dbReference type="PANTHER" id="PTHR33651">
    <property type="entry name" value="PROTEIN CBG06246"/>
    <property type="match status" value="1"/>
</dbReference>
<dbReference type="PANTHER" id="PTHR33651:SF2">
    <property type="entry name" value="PI3K_PI4K CATALYTIC DOMAIN-CONTAINING PROTEIN"/>
    <property type="match status" value="1"/>
</dbReference>
<evidence type="ECO:0000313" key="2">
    <source>
        <dbReference type="Proteomes" id="UP001470230"/>
    </source>
</evidence>